<evidence type="ECO:0000256" key="1">
    <source>
        <dbReference type="SAM" id="MobiDB-lite"/>
    </source>
</evidence>
<evidence type="ECO:0000313" key="3">
    <source>
        <dbReference type="Proteomes" id="UP000292282"/>
    </source>
</evidence>
<accession>A0A4Q9M052</accession>
<name>A0A4Q9M052_9MICR</name>
<organism evidence="2 3">
    <name type="scientific">Hamiltosporidium tvaerminnensis</name>
    <dbReference type="NCBI Taxonomy" id="1176355"/>
    <lineage>
        <taxon>Eukaryota</taxon>
        <taxon>Fungi</taxon>
        <taxon>Fungi incertae sedis</taxon>
        <taxon>Microsporidia</taxon>
        <taxon>Dubosqiidae</taxon>
        <taxon>Hamiltosporidium</taxon>
    </lineage>
</organism>
<sequence length="52" mass="6092">MPNRTNQHLLYNKPVTTKMMEPTININQDGFERRNGSSKEVDENTYENGKHI</sequence>
<proteinExistence type="predicted"/>
<evidence type="ECO:0000313" key="2">
    <source>
        <dbReference type="EMBL" id="TBU19959.1"/>
    </source>
</evidence>
<dbReference type="EMBL" id="PITK01000163">
    <property type="protein sequence ID" value="TBU19959.1"/>
    <property type="molecule type" value="Genomic_DNA"/>
</dbReference>
<gene>
    <name evidence="2" type="ORF">CWI38_0163p0030</name>
</gene>
<protein>
    <submittedName>
        <fullName evidence="2">Uncharacterized protein</fullName>
    </submittedName>
</protein>
<dbReference type="AlphaFoldDB" id="A0A4Q9M052"/>
<dbReference type="VEuPathDB" id="MicrosporidiaDB:CWI38_0163p0030"/>
<comment type="caution">
    <text evidence="2">The sequence shown here is derived from an EMBL/GenBank/DDBJ whole genome shotgun (WGS) entry which is preliminary data.</text>
</comment>
<keyword evidence="3" id="KW-1185">Reference proteome</keyword>
<feature type="compositionally biased region" description="Basic and acidic residues" evidence="1">
    <location>
        <begin position="30"/>
        <end position="52"/>
    </location>
</feature>
<feature type="region of interest" description="Disordered" evidence="1">
    <location>
        <begin position="28"/>
        <end position="52"/>
    </location>
</feature>
<dbReference type="Proteomes" id="UP000292282">
    <property type="component" value="Unassembled WGS sequence"/>
</dbReference>
<reference evidence="2 3" key="1">
    <citation type="submission" date="2017-12" db="EMBL/GenBank/DDBJ databases">
        <authorList>
            <person name="Pombert J.-F."/>
            <person name="Haag K.L."/>
            <person name="Ebert D."/>
        </authorList>
    </citation>
    <scope>NUCLEOTIDE SEQUENCE [LARGE SCALE GENOMIC DNA]</scope>
    <source>
        <strain evidence="2">IL-G-3</strain>
    </source>
</reference>